<evidence type="ECO:0000256" key="12">
    <source>
        <dbReference type="ARBA" id="ARBA00049506"/>
    </source>
</evidence>
<dbReference type="EC" id="2.4.1.258" evidence="3 14"/>
<keyword evidence="6 14" id="KW-0808">Transferase</keyword>
<organism evidence="15 16">
    <name type="scientific">Tuber aestivum</name>
    <name type="common">summer truffle</name>
    <dbReference type="NCBI Taxonomy" id="59557"/>
    <lineage>
        <taxon>Eukaryota</taxon>
        <taxon>Fungi</taxon>
        <taxon>Dikarya</taxon>
        <taxon>Ascomycota</taxon>
        <taxon>Pezizomycotina</taxon>
        <taxon>Pezizomycetes</taxon>
        <taxon>Pezizales</taxon>
        <taxon>Tuberaceae</taxon>
        <taxon>Tuber</taxon>
    </lineage>
</organism>
<dbReference type="GO" id="GO:0005789">
    <property type="term" value="C:endoplasmic reticulum membrane"/>
    <property type="evidence" value="ECO:0007669"/>
    <property type="project" value="UniProtKB-SubCell"/>
</dbReference>
<evidence type="ECO:0000256" key="7">
    <source>
        <dbReference type="ARBA" id="ARBA00022692"/>
    </source>
</evidence>
<evidence type="ECO:0000256" key="14">
    <source>
        <dbReference type="RuleBase" id="RU364047"/>
    </source>
</evidence>
<keyword evidence="7 14" id="KW-0812">Transmembrane</keyword>
<dbReference type="EMBL" id="LN890960">
    <property type="protein sequence ID" value="CUS14303.1"/>
    <property type="molecule type" value="Genomic_DNA"/>
</dbReference>
<reference evidence="15" key="1">
    <citation type="submission" date="2015-10" db="EMBL/GenBank/DDBJ databases">
        <authorList>
            <person name="Regsiter A."/>
            <person name="william w."/>
        </authorList>
    </citation>
    <scope>NUCLEOTIDE SEQUENCE</scope>
    <source>
        <strain evidence="15">Montdore</strain>
    </source>
</reference>
<dbReference type="AlphaFoldDB" id="A0A292Q6B3"/>
<feature type="transmembrane region" description="Helical" evidence="14">
    <location>
        <begin position="337"/>
        <end position="356"/>
    </location>
</feature>
<evidence type="ECO:0000256" key="5">
    <source>
        <dbReference type="ARBA" id="ARBA00022676"/>
    </source>
</evidence>
<evidence type="ECO:0000256" key="13">
    <source>
        <dbReference type="ARBA" id="ARBA00093457"/>
    </source>
</evidence>
<evidence type="ECO:0000256" key="4">
    <source>
        <dbReference type="ARBA" id="ARBA00015561"/>
    </source>
</evidence>
<proteinExistence type="inferred from homology"/>
<comment type="function">
    <text evidence="11 14">Dol-P-Man:Man(5)GlcNAc(2)-PP-Dol alpha-1,3-mannosyltransferase that operates in the biosynthetic pathway of dolichol-linked oligosaccharides, the glycan precursors employed in protein asparagine (N)-glycosylation. The assembly of dolichol-linked oligosaccharides begins on the cytosolic side of the endoplasmic reticulum membrane and finishes in its lumen. The sequential addition of sugars to dolichol pyrophosphate produces dolichol-linked oligosaccharides containing fourteen sugars, including two GlcNAcs, nine mannoses and three glucoses. Once assembled, the oligosaccharide is transferred from the lipid to nascent proteins by oligosaccharyltransferases. In the lumen of the endoplasmic reticulum, adds the first dolichyl beta-D-mannosyl phosphate derived mannose in an alpha-1,3 linkage to Man(5)GlcNAc(2)-PP-dolichol to produce Man(6)GlcNAc(2)-PP-dolichol.</text>
</comment>
<dbReference type="Pfam" id="PF05208">
    <property type="entry name" value="ALG3"/>
    <property type="match status" value="1"/>
</dbReference>
<evidence type="ECO:0000256" key="10">
    <source>
        <dbReference type="ARBA" id="ARBA00023136"/>
    </source>
</evidence>
<feature type="transmembrane region" description="Helical" evidence="14">
    <location>
        <begin position="20"/>
        <end position="43"/>
    </location>
</feature>
<comment type="subcellular location">
    <subcellularLocation>
        <location evidence="1 14">Endoplasmic reticulum membrane</location>
        <topology evidence="1 14">Multi-pass membrane protein</topology>
    </subcellularLocation>
</comment>
<sequence>MGLLRATVHSTFNSKSSFPLWLLLPLLLIDAAFCAVIILRVPYTEIDWRAYMEQVSLYRAGERDYAMIKGGTGPLVYPAGHVYIYNYLYGITRGGADVGLGQWVFMGVYLVTLGIVGLCYREARAPPYLLPFLILSKRLHSIYMLRLFNDPFSILLLFSAVFAWQKKMWTLGSLAYSLSVGVKMNTLLALPAVGVLYLLALGRDKALRQAGIMLQVQILLATPFLTEFPKSYLIRAFEFTRQFFFQWTVNWRFVGEEVFLSRGFSLGLLGLHACLLVYFLVTRWSKFAPPPSPCSGRIVADVARHSGRSFPGFLNLLITPQEGLSEYQMNQCVTPRFVLTAILGANTIGMLCARSLHYQFYSWLAWGTPYLLWRSGFGPGWVTGLWAVQEWAWNVYPSTNTSSGTVVGVLAATVLGVWWGSRFRDEEELFVGKPRRGMKNDEKKLI</sequence>
<dbReference type="UniPathway" id="UPA00378"/>
<comment type="similarity">
    <text evidence="13">Belongs to the glycosyltransferase ALG3 family.</text>
</comment>
<evidence type="ECO:0000256" key="1">
    <source>
        <dbReference type="ARBA" id="ARBA00004477"/>
    </source>
</evidence>
<dbReference type="GO" id="GO:0052925">
    <property type="term" value="F:dol-P-Man:Man(5)GlcNAc(2)-PP-Dol alpha-1,3-mannosyltransferase activity"/>
    <property type="evidence" value="ECO:0007669"/>
    <property type="project" value="UniProtKB-EC"/>
</dbReference>
<keyword evidence="16" id="KW-1185">Reference proteome</keyword>
<evidence type="ECO:0000256" key="3">
    <source>
        <dbReference type="ARBA" id="ARBA00011964"/>
    </source>
</evidence>
<keyword evidence="8 14" id="KW-0256">Endoplasmic reticulum</keyword>
<feature type="transmembrane region" description="Helical" evidence="14">
    <location>
        <begin position="141"/>
        <end position="164"/>
    </location>
</feature>
<feature type="transmembrane region" description="Helical" evidence="14">
    <location>
        <begin position="259"/>
        <end position="281"/>
    </location>
</feature>
<keyword evidence="9 14" id="KW-1133">Transmembrane helix</keyword>
<dbReference type="Proteomes" id="UP001412239">
    <property type="component" value="Unassembled WGS sequence"/>
</dbReference>
<evidence type="ECO:0000313" key="16">
    <source>
        <dbReference type="Proteomes" id="UP001412239"/>
    </source>
</evidence>
<dbReference type="PANTHER" id="PTHR12646:SF0">
    <property type="entry name" value="DOL-P-MAN:MAN(5)GLCNAC(2)-PP-DOL ALPHA-1,3-MANNOSYLTRANSFERASE"/>
    <property type="match status" value="1"/>
</dbReference>
<dbReference type="InterPro" id="IPR007873">
    <property type="entry name" value="Glycosyltransferase_ALG3"/>
</dbReference>
<accession>A0A292Q6B3</accession>
<feature type="transmembrane region" description="Helical" evidence="14">
    <location>
        <begin position="100"/>
        <end position="120"/>
    </location>
</feature>
<feature type="transmembrane region" description="Helical" evidence="14">
    <location>
        <begin position="401"/>
        <end position="420"/>
    </location>
</feature>
<evidence type="ECO:0000256" key="9">
    <source>
        <dbReference type="ARBA" id="ARBA00022989"/>
    </source>
</evidence>
<keyword evidence="10 14" id="KW-0472">Membrane</keyword>
<evidence type="ECO:0000256" key="8">
    <source>
        <dbReference type="ARBA" id="ARBA00022824"/>
    </source>
</evidence>
<protein>
    <recommendedName>
        <fullName evidence="4 14">Dol-P-Man:Man(5)GlcNAc(2)-PP-Dol alpha-1,3-mannosyltransferase</fullName>
        <ecNumber evidence="3 14">2.4.1.258</ecNumber>
    </recommendedName>
    <alternativeName>
        <fullName evidence="14">Dol-P-Man-dependent alpha(1-3)-mannosyltransferase</fullName>
    </alternativeName>
</protein>
<feature type="transmembrane region" description="Helical" evidence="14">
    <location>
        <begin position="176"/>
        <end position="199"/>
    </location>
</feature>
<dbReference type="PANTHER" id="PTHR12646">
    <property type="entry name" value="NOT56 - RELATED"/>
    <property type="match status" value="1"/>
</dbReference>
<evidence type="ECO:0000313" key="15">
    <source>
        <dbReference type="EMBL" id="CUS14303.1"/>
    </source>
</evidence>
<evidence type="ECO:0000256" key="6">
    <source>
        <dbReference type="ARBA" id="ARBA00022679"/>
    </source>
</evidence>
<evidence type="ECO:0000256" key="11">
    <source>
        <dbReference type="ARBA" id="ARBA00044743"/>
    </source>
</evidence>
<gene>
    <name evidence="15" type="ORF">GSTUAT00001593001</name>
</gene>
<comment type="catalytic activity">
    <reaction evidence="12 14">
        <text>an alpha-D-Man-(1-&gt;2)-alpha-D-Man-(1-&gt;2)-alpha-D-Man-(1-&gt;3)-[alpha-D-Man-(1-&gt;6)]-beta-D-Man-(1-&gt;4)-beta-D-GlcNAc-(1-&gt;4)-alpha-D-GlcNAc-diphospho-di-trans,poly-cis-dolichol + a di-trans,poly-cis-dolichyl beta-D-mannosyl phosphate = an alpha-D-Man-(1-&gt;2)-alpha-D-Man-(1-&gt;2)-alpha-D-Man-(1-&gt;3)-[alpha-D-Man-(1-&gt;3)-alpha-D-Man-(1-&gt;6)]-beta-D-Man-(1-&gt;4)-beta-D-GlcNAc-(1-&gt;4)-alpha-D-GlcNAc-diphospho-di-trans,poly-cis-dolichol + a di-trans,poly-cis-dolichyl phosphate + H(+)</text>
        <dbReference type="Rhea" id="RHEA:29527"/>
        <dbReference type="Rhea" id="RHEA-COMP:19498"/>
        <dbReference type="Rhea" id="RHEA-COMP:19501"/>
        <dbReference type="Rhea" id="RHEA-COMP:19516"/>
        <dbReference type="Rhea" id="RHEA-COMP:19517"/>
        <dbReference type="ChEBI" id="CHEBI:15378"/>
        <dbReference type="ChEBI" id="CHEBI:57683"/>
        <dbReference type="ChEBI" id="CHEBI:58211"/>
        <dbReference type="ChEBI" id="CHEBI:132515"/>
        <dbReference type="ChEBI" id="CHEBI:132516"/>
        <dbReference type="EC" id="2.4.1.258"/>
    </reaction>
    <physiologicalReaction direction="left-to-right" evidence="12 14">
        <dbReference type="Rhea" id="RHEA:29528"/>
    </physiologicalReaction>
</comment>
<keyword evidence="5 14" id="KW-0328">Glycosyltransferase</keyword>
<evidence type="ECO:0000256" key="2">
    <source>
        <dbReference type="ARBA" id="ARBA00004922"/>
    </source>
</evidence>
<name>A0A292Q6B3_9PEZI</name>
<comment type="pathway">
    <text evidence="2 14">Protein modification; protein glycosylation.</text>
</comment>